<organism evidence="2 3">
    <name type="scientific">Symbiodinium microadriaticum</name>
    <name type="common">Dinoflagellate</name>
    <name type="synonym">Zooxanthella microadriatica</name>
    <dbReference type="NCBI Taxonomy" id="2951"/>
    <lineage>
        <taxon>Eukaryota</taxon>
        <taxon>Sar</taxon>
        <taxon>Alveolata</taxon>
        <taxon>Dinophyceae</taxon>
        <taxon>Suessiales</taxon>
        <taxon>Symbiodiniaceae</taxon>
        <taxon>Symbiodinium</taxon>
    </lineage>
</organism>
<comment type="caution">
    <text evidence="2">The sequence shown here is derived from an EMBL/GenBank/DDBJ whole genome shotgun (WGS) entry which is preliminary data.</text>
</comment>
<evidence type="ECO:0000259" key="1">
    <source>
        <dbReference type="Pfam" id="PF09273"/>
    </source>
</evidence>
<protein>
    <recommendedName>
        <fullName evidence="1">Rubisco LSMT substrate-binding domain-containing protein</fullName>
    </recommendedName>
</protein>
<reference evidence="2 3" key="1">
    <citation type="submission" date="2016-02" db="EMBL/GenBank/DDBJ databases">
        <title>Genome analysis of coral dinoflagellate symbionts highlights evolutionary adaptations to a symbiotic lifestyle.</title>
        <authorList>
            <person name="Aranda M."/>
            <person name="Li Y."/>
            <person name="Liew Y.J."/>
            <person name="Baumgarten S."/>
            <person name="Simakov O."/>
            <person name="Wilson M."/>
            <person name="Piel J."/>
            <person name="Ashoor H."/>
            <person name="Bougouffa S."/>
            <person name="Bajic V.B."/>
            <person name="Ryu T."/>
            <person name="Ravasi T."/>
            <person name="Bayer T."/>
            <person name="Micklem G."/>
            <person name="Kim H."/>
            <person name="Bhak J."/>
            <person name="Lajeunesse T.C."/>
            <person name="Voolstra C.R."/>
        </authorList>
    </citation>
    <scope>NUCLEOTIDE SEQUENCE [LARGE SCALE GENOMIC DNA]</scope>
    <source>
        <strain evidence="2 3">CCMP2467</strain>
    </source>
</reference>
<name>A0A1Q9D3R0_SYMMI</name>
<dbReference type="EMBL" id="LSRX01000746">
    <property type="protein sequence ID" value="OLP89766.1"/>
    <property type="molecule type" value="Genomic_DNA"/>
</dbReference>
<dbReference type="InterPro" id="IPR015353">
    <property type="entry name" value="Rubisco_LSMT_subst-bd"/>
</dbReference>
<feature type="domain" description="Rubisco LSMT substrate-binding" evidence="1">
    <location>
        <begin position="113"/>
        <end position="211"/>
    </location>
</feature>
<sequence>MLHLPLEIIQEYRPEKHSCPGGRAIAIVTAARDLRAGECLSRDVDASADSLLLDWGLASTRRRDDVSLHVGIKKGVAQSWQVSTLRELLDLRPGDDGGWVASAKVRRSSSLRKALDPKLWVAARILGCSSKAEALGADWDVRSREDMLRAGLDGVSAAHRRRALWVLKQAVQSALDNFETTAPDDEEVIRLTEDERQRVAASYRLGKKRILSDVLALLEKADVKIARRRALREKETSLPAVVTGKRKSTKGKGFG</sequence>
<dbReference type="Pfam" id="PF09273">
    <property type="entry name" value="Rubis-subs-bind"/>
    <property type="match status" value="1"/>
</dbReference>
<dbReference type="Proteomes" id="UP000186817">
    <property type="component" value="Unassembled WGS sequence"/>
</dbReference>
<dbReference type="OrthoDB" id="10439185at2759"/>
<dbReference type="AlphaFoldDB" id="A0A1Q9D3R0"/>
<evidence type="ECO:0000313" key="2">
    <source>
        <dbReference type="EMBL" id="OLP89766.1"/>
    </source>
</evidence>
<gene>
    <name evidence="2" type="ORF">AK812_SmicGene28743</name>
</gene>
<accession>A0A1Q9D3R0</accession>
<keyword evidence="3" id="KW-1185">Reference proteome</keyword>
<proteinExistence type="predicted"/>
<dbReference type="Gene3D" id="3.90.1420.10">
    <property type="entry name" value="Rubisco LSMT, substrate-binding domain"/>
    <property type="match status" value="1"/>
</dbReference>
<dbReference type="SUPFAM" id="SSF81822">
    <property type="entry name" value="RuBisCo LSMT C-terminal, substrate-binding domain"/>
    <property type="match status" value="1"/>
</dbReference>
<evidence type="ECO:0000313" key="3">
    <source>
        <dbReference type="Proteomes" id="UP000186817"/>
    </source>
</evidence>
<dbReference type="InterPro" id="IPR036464">
    <property type="entry name" value="Rubisco_LSMT_subst-bd_sf"/>
</dbReference>